<feature type="compositionally biased region" description="Pro residues" evidence="1">
    <location>
        <begin position="345"/>
        <end position="360"/>
    </location>
</feature>
<keyword evidence="6" id="KW-1185">Reference proteome</keyword>
<reference evidence="5 6" key="1">
    <citation type="submission" date="2019-04" db="EMBL/GenBank/DDBJ databases">
        <title>Herbidospora sp. NEAU-GS14.nov., a novel actinomycete isolated from soil.</title>
        <authorList>
            <person name="Han L."/>
        </authorList>
    </citation>
    <scope>NUCLEOTIDE SEQUENCE [LARGE SCALE GENOMIC DNA]</scope>
    <source>
        <strain evidence="5 6">NEAU-GS14</strain>
    </source>
</reference>
<accession>A0A4U3MM11</accession>
<dbReference type="SUPFAM" id="SSF51445">
    <property type="entry name" value="(Trans)glycosidases"/>
    <property type="match status" value="1"/>
</dbReference>
<evidence type="ECO:0000256" key="2">
    <source>
        <dbReference type="SAM" id="Phobius"/>
    </source>
</evidence>
<dbReference type="Gene3D" id="3.20.20.80">
    <property type="entry name" value="Glycosidases"/>
    <property type="match status" value="1"/>
</dbReference>
<keyword evidence="2" id="KW-0812">Transmembrane</keyword>
<dbReference type="Gene3D" id="1.10.1740.10">
    <property type="match status" value="1"/>
</dbReference>
<dbReference type="GO" id="GO:0071966">
    <property type="term" value="P:fungal-type cell wall polysaccharide metabolic process"/>
    <property type="evidence" value="ECO:0007669"/>
    <property type="project" value="TreeGrafter"/>
</dbReference>
<dbReference type="InterPro" id="IPR007627">
    <property type="entry name" value="RNA_pol_sigma70_r2"/>
</dbReference>
<feature type="domain" description="RNA polymerase sigma-70 region 2" evidence="3">
    <location>
        <begin position="26"/>
        <end position="87"/>
    </location>
</feature>
<sequence length="605" mass="65737">MPARSGPDTAMVAAARDGDQAALDRLVADSLPLVYNIVGRALNGHNDTDDVVQETLIRMVRGLPGLRDLDAYRSWLVAIAVRQVRDHEAEKRTAQHRRTDLDTATEVADPASDFAGLTILQLGLTDQRREVAEATRWLDPDDRALLSLWWLEETGELGRADLASSLGLSAKHAAVRVQRMKEQIQIAQSVVRCLNAQAQCAELRGMFLGWDGVPSPLWRKRFARHIRGCTFCGRRTQGMVPLERLLLGLPLVAVPAGFMLTKLVPVTIKATAVAAKNVWIPLTAAGAAAVTAGVFVLQPWTSAAPPKPIAVPPPVVVAESPTPSKAPVRKPSPSPTPKASKKPSPKPSKSPEPPPPPPAAPAVKKGVGVWPMNGVSNSLAKSGARWYYTWATHQNGVQTPRNVEFVPMIWGADSVTPKALAEAKKAGPYLLSFNEPDLAQQSNMTVERALELWPQLEKAGKILGSPGVAFGGDTPGGWLDRFMKGAKQNGYRVDFVTLHWYGGDFRAAAATQQLKSYLQRVYQRYKKPIWLTEYALIDFSDGARYASDAEQAAFLAASSKMLASLPYVQRYAWFGLPAKEAEPNSGLFTEDGVATRAGKAFQQAR</sequence>
<evidence type="ECO:0000259" key="3">
    <source>
        <dbReference type="Pfam" id="PF04542"/>
    </source>
</evidence>
<dbReference type="GO" id="GO:0006352">
    <property type="term" value="P:DNA-templated transcription initiation"/>
    <property type="evidence" value="ECO:0007669"/>
    <property type="project" value="InterPro"/>
</dbReference>
<organism evidence="5 6">
    <name type="scientific">Herbidospora galbida</name>
    <dbReference type="NCBI Taxonomy" id="2575442"/>
    <lineage>
        <taxon>Bacteria</taxon>
        <taxon>Bacillati</taxon>
        <taxon>Actinomycetota</taxon>
        <taxon>Actinomycetes</taxon>
        <taxon>Streptosporangiales</taxon>
        <taxon>Streptosporangiaceae</taxon>
        <taxon>Herbidospora</taxon>
    </lineage>
</organism>
<dbReference type="Pfam" id="PF11790">
    <property type="entry name" value="Glyco_hydro_cc"/>
    <property type="match status" value="1"/>
</dbReference>
<evidence type="ECO:0000313" key="6">
    <source>
        <dbReference type="Proteomes" id="UP000308705"/>
    </source>
</evidence>
<dbReference type="InterPro" id="IPR014284">
    <property type="entry name" value="RNA_pol_sigma-70_dom"/>
</dbReference>
<comment type="caution">
    <text evidence="5">The sequence shown here is derived from an EMBL/GenBank/DDBJ whole genome shotgun (WGS) entry which is preliminary data.</text>
</comment>
<keyword evidence="2" id="KW-1133">Transmembrane helix</keyword>
<evidence type="ECO:0000259" key="4">
    <source>
        <dbReference type="Pfam" id="PF11790"/>
    </source>
</evidence>
<feature type="transmembrane region" description="Helical" evidence="2">
    <location>
        <begin position="278"/>
        <end position="297"/>
    </location>
</feature>
<feature type="transmembrane region" description="Helical" evidence="2">
    <location>
        <begin position="245"/>
        <end position="266"/>
    </location>
</feature>
<dbReference type="OrthoDB" id="8611574at2"/>
<keyword evidence="2" id="KW-0472">Membrane</keyword>
<dbReference type="PANTHER" id="PTHR34154">
    <property type="entry name" value="ALKALI-SENSITIVE LINKAGE PROTEIN 1"/>
    <property type="match status" value="1"/>
</dbReference>
<dbReference type="NCBIfam" id="TIGR02937">
    <property type="entry name" value="sigma70-ECF"/>
    <property type="match status" value="1"/>
</dbReference>
<dbReference type="InterPro" id="IPR013325">
    <property type="entry name" value="RNA_pol_sigma_r2"/>
</dbReference>
<name>A0A4U3MM11_9ACTN</name>
<dbReference type="InterPro" id="IPR024655">
    <property type="entry name" value="Asl1_glyco_hydro_catalytic"/>
</dbReference>
<dbReference type="PANTHER" id="PTHR34154:SF3">
    <property type="entry name" value="ALKALI-SENSITIVE LINKAGE PROTEIN 1"/>
    <property type="match status" value="1"/>
</dbReference>
<evidence type="ECO:0000313" key="5">
    <source>
        <dbReference type="EMBL" id="TKK90541.1"/>
    </source>
</evidence>
<dbReference type="GO" id="GO:0003700">
    <property type="term" value="F:DNA-binding transcription factor activity"/>
    <property type="evidence" value="ECO:0007669"/>
    <property type="project" value="InterPro"/>
</dbReference>
<dbReference type="InterPro" id="IPR053183">
    <property type="entry name" value="ASL1"/>
</dbReference>
<gene>
    <name evidence="5" type="ORF">FDA94_05995</name>
</gene>
<dbReference type="SUPFAM" id="SSF88946">
    <property type="entry name" value="Sigma2 domain of RNA polymerase sigma factors"/>
    <property type="match status" value="1"/>
</dbReference>
<dbReference type="InterPro" id="IPR017853">
    <property type="entry name" value="GH"/>
</dbReference>
<dbReference type="AlphaFoldDB" id="A0A4U3MM11"/>
<dbReference type="Pfam" id="PF04542">
    <property type="entry name" value="Sigma70_r2"/>
    <property type="match status" value="1"/>
</dbReference>
<dbReference type="Proteomes" id="UP000308705">
    <property type="component" value="Unassembled WGS sequence"/>
</dbReference>
<feature type="region of interest" description="Disordered" evidence="1">
    <location>
        <begin position="317"/>
        <end position="365"/>
    </location>
</feature>
<feature type="domain" description="Asl1-like glycosyl hydrolase catalytic" evidence="4">
    <location>
        <begin position="378"/>
        <end position="601"/>
    </location>
</feature>
<proteinExistence type="predicted"/>
<dbReference type="EMBL" id="SZQA01000003">
    <property type="protein sequence ID" value="TKK90541.1"/>
    <property type="molecule type" value="Genomic_DNA"/>
</dbReference>
<evidence type="ECO:0000256" key="1">
    <source>
        <dbReference type="SAM" id="MobiDB-lite"/>
    </source>
</evidence>
<dbReference type="RefSeq" id="WP_137246009.1">
    <property type="nucleotide sequence ID" value="NZ_SZQA01000003.1"/>
</dbReference>
<protein>
    <submittedName>
        <fullName evidence="5">Sigma-70 family RNA polymerase sigma factor</fullName>
    </submittedName>
</protein>